<feature type="compositionally biased region" description="Basic and acidic residues" evidence="1">
    <location>
        <begin position="807"/>
        <end position="824"/>
    </location>
</feature>
<dbReference type="InterPro" id="IPR016024">
    <property type="entry name" value="ARM-type_fold"/>
</dbReference>
<feature type="compositionally biased region" description="Basic and acidic residues" evidence="1">
    <location>
        <begin position="731"/>
        <end position="748"/>
    </location>
</feature>
<organism evidence="3 4">
    <name type="scientific">Urochloa decumbens</name>
    <dbReference type="NCBI Taxonomy" id="240449"/>
    <lineage>
        <taxon>Eukaryota</taxon>
        <taxon>Viridiplantae</taxon>
        <taxon>Streptophyta</taxon>
        <taxon>Embryophyta</taxon>
        <taxon>Tracheophyta</taxon>
        <taxon>Spermatophyta</taxon>
        <taxon>Magnoliopsida</taxon>
        <taxon>Liliopsida</taxon>
        <taxon>Poales</taxon>
        <taxon>Poaceae</taxon>
        <taxon>PACMAD clade</taxon>
        <taxon>Panicoideae</taxon>
        <taxon>Panicodae</taxon>
        <taxon>Paniceae</taxon>
        <taxon>Melinidinae</taxon>
        <taxon>Urochloa</taxon>
    </lineage>
</organism>
<proteinExistence type="predicted"/>
<dbReference type="PANTHER" id="PTHR33115">
    <property type="entry name" value="ARM REPEAT SUPERFAMILY PROTEIN"/>
    <property type="match status" value="1"/>
</dbReference>
<dbReference type="SUPFAM" id="SSF48371">
    <property type="entry name" value="ARM repeat"/>
    <property type="match status" value="1"/>
</dbReference>
<reference evidence="3 4" key="2">
    <citation type="submission" date="2024-10" db="EMBL/GenBank/DDBJ databases">
        <authorList>
            <person name="Ryan C."/>
        </authorList>
    </citation>
    <scope>NUCLEOTIDE SEQUENCE [LARGE SCALE GENOMIC DNA]</scope>
</reference>
<name>A0ABC9ALP9_9POAL</name>
<dbReference type="AlphaFoldDB" id="A0ABC9ALP9"/>
<feature type="region of interest" description="Disordered" evidence="1">
    <location>
        <begin position="622"/>
        <end position="641"/>
    </location>
</feature>
<dbReference type="Proteomes" id="UP001497457">
    <property type="component" value="Chromosome 21rd"/>
</dbReference>
<gene>
    <name evidence="3" type="ORF">URODEC1_LOCUS56376</name>
</gene>
<evidence type="ECO:0000313" key="4">
    <source>
        <dbReference type="Proteomes" id="UP001497457"/>
    </source>
</evidence>
<feature type="compositionally biased region" description="Polar residues" evidence="1">
    <location>
        <begin position="785"/>
        <end position="800"/>
    </location>
</feature>
<dbReference type="EMBL" id="OZ075131">
    <property type="protein sequence ID" value="CAL4981913.1"/>
    <property type="molecule type" value="Genomic_DNA"/>
</dbReference>
<sequence length="960" mass="107957">MDGMDGGSGRLKRQEEKSINKYVLALTYTLKGMTGLGFMALTWATMILLGGSAATSMGNKDFWCVRVICMIQAARIFNDFAEEQFANFVVQVMYQVYLKGAALTTATNYGASVRHGKNSILYFFARVISVLLVLTVILPCTVIVGMPLLVAGLIYDLGPLACIGVSCWRIVKHDYIKNTESNANLVLALYLFYSLVLCQGVFYCIWKLSGTDCIKNWQVAPLRQQYKFTENGKDWGSASIAAYFSDTKRKCWKDPGSIDGRTMIHYAIDLLGTESWQENLFGARMLDAFIRQGEDLRSLLLPSRPKIQKLIDMLSWRRGPPEIREVAARIVAAVAGDIHLAQFPGAICCISSLLQDETTLIHQHKSKHPHCKGPNQNQNRTVKAYMNILNLFEERLAKLRQQIGRLPEQKEPDGSADNDNGCTAEMILQGLTILEKLASNHHNCSYICNARGLLPKITAPLYSDTLIQDMDISGTWLDLLNRSFKVLHCLICSPGWTGRSLRYEISRNNQAMDNLEMILHLRKGKKKQEMVLEQDNRAPQELQIQATKILRELVLDLSVKLRDGIEEIFIENQLQIFFADEGEQKPVPVINPLKVMAGRTLLLISTNSQAYSDFIMKAYDNDKHAPPTESPHPSQANEDKKNNADHLTEISEDKTTLCHLTAEIEDKKNTAHRDKKNTVARLTEMLDATNNITYRTIAAAMLESLCNGLDEQIMKELLLKVITEITSSKTDQPESKNSSKEKENEKQARRWATFKKKNNQETQRNSCVGNNDENQKYSAPRNDVESQQKSSLGANKQSQGKCAPEACCDKREPSDQENEGHGDTKELQEALLSLALVICDKLISADDDIQDQALGGETFVVKLKTIIEENCQSRADSLRIVKLCGRIAASMMQCQPYAERFRNKKFAQSLTKASGIMSNLESCMIFAGTDFGLKKTVRPLLFEIEKKVTDLEKKEELVRR</sequence>
<keyword evidence="4" id="KW-1185">Reference proteome</keyword>
<feature type="transmembrane region" description="Helical" evidence="2">
    <location>
        <begin position="120"/>
        <end position="144"/>
    </location>
</feature>
<feature type="transmembrane region" description="Helical" evidence="2">
    <location>
        <begin position="32"/>
        <end position="50"/>
    </location>
</feature>
<keyword evidence="2" id="KW-0472">Membrane</keyword>
<evidence type="ECO:0000256" key="2">
    <source>
        <dbReference type="SAM" id="Phobius"/>
    </source>
</evidence>
<dbReference type="PANTHER" id="PTHR33115:SF25">
    <property type="entry name" value="CONDENSIN COMPLEX SUBUNIT 1 C-TERMINAL DOMAIN-CONTAINING PROTEIN"/>
    <property type="match status" value="1"/>
</dbReference>
<feature type="compositionally biased region" description="Polar residues" evidence="1">
    <location>
        <begin position="760"/>
        <end position="772"/>
    </location>
</feature>
<feature type="transmembrane region" description="Helical" evidence="2">
    <location>
        <begin position="150"/>
        <end position="171"/>
    </location>
</feature>
<feature type="transmembrane region" description="Helical" evidence="2">
    <location>
        <begin position="183"/>
        <end position="206"/>
    </location>
</feature>
<evidence type="ECO:0000313" key="3">
    <source>
        <dbReference type="EMBL" id="CAL4981913.1"/>
    </source>
</evidence>
<keyword evidence="2" id="KW-0812">Transmembrane</keyword>
<reference evidence="4" key="1">
    <citation type="submission" date="2024-06" db="EMBL/GenBank/DDBJ databases">
        <authorList>
            <person name="Ryan C."/>
        </authorList>
    </citation>
    <scope>NUCLEOTIDE SEQUENCE [LARGE SCALE GENOMIC DNA]</scope>
</reference>
<keyword evidence="2" id="KW-1133">Transmembrane helix</keyword>
<accession>A0ABC9ALP9</accession>
<protein>
    <submittedName>
        <fullName evidence="3">Uncharacterized protein</fullName>
    </submittedName>
</protein>
<evidence type="ECO:0000256" key="1">
    <source>
        <dbReference type="SAM" id="MobiDB-lite"/>
    </source>
</evidence>
<feature type="region of interest" description="Disordered" evidence="1">
    <location>
        <begin position="728"/>
        <end position="824"/>
    </location>
</feature>